<dbReference type="AlphaFoldDB" id="A0A402D404"/>
<dbReference type="PRINTS" id="PR00813">
    <property type="entry name" value="BCTERIALGSPG"/>
</dbReference>
<dbReference type="GO" id="GO:0015627">
    <property type="term" value="C:type II protein secretion system complex"/>
    <property type="evidence" value="ECO:0007669"/>
    <property type="project" value="InterPro"/>
</dbReference>
<dbReference type="InterPro" id="IPR027558">
    <property type="entry name" value="Pre_pil_HX9DG_C"/>
</dbReference>
<dbReference type="NCBIfam" id="TIGR04294">
    <property type="entry name" value="pre_pil_HX9DG"/>
    <property type="match status" value="1"/>
</dbReference>
<dbReference type="InterPro" id="IPR012902">
    <property type="entry name" value="N_methyl_site"/>
</dbReference>
<accession>A0A402D404</accession>
<dbReference type="EMBL" id="AP025739">
    <property type="protein sequence ID" value="BDI29724.1"/>
    <property type="molecule type" value="Genomic_DNA"/>
</dbReference>
<name>A0A402D404_9BACT</name>
<dbReference type="GO" id="GO:0015628">
    <property type="term" value="P:protein secretion by the type II secretion system"/>
    <property type="evidence" value="ECO:0007669"/>
    <property type="project" value="InterPro"/>
</dbReference>
<proteinExistence type="predicted"/>
<gene>
    <name evidence="2" type="ORF">CCAX7_17750</name>
</gene>
<dbReference type="Pfam" id="PF07963">
    <property type="entry name" value="N_methyl"/>
    <property type="match status" value="1"/>
</dbReference>
<dbReference type="PROSITE" id="PS00409">
    <property type="entry name" value="PROKAR_NTER_METHYL"/>
    <property type="match status" value="1"/>
</dbReference>
<dbReference type="InterPro" id="IPR045584">
    <property type="entry name" value="Pilin-like"/>
</dbReference>
<protein>
    <submittedName>
        <fullName evidence="2">Uncharacterized protein</fullName>
    </submittedName>
</protein>
<organism evidence="2 3">
    <name type="scientific">Capsulimonas corticalis</name>
    <dbReference type="NCBI Taxonomy" id="2219043"/>
    <lineage>
        <taxon>Bacteria</taxon>
        <taxon>Bacillati</taxon>
        <taxon>Armatimonadota</taxon>
        <taxon>Armatimonadia</taxon>
        <taxon>Capsulimonadales</taxon>
        <taxon>Capsulimonadaceae</taxon>
        <taxon>Capsulimonas</taxon>
    </lineage>
</organism>
<dbReference type="Gene3D" id="3.30.700.10">
    <property type="entry name" value="Glycoprotein, Type 4 Pilin"/>
    <property type="match status" value="1"/>
</dbReference>
<dbReference type="SUPFAM" id="SSF54523">
    <property type="entry name" value="Pili subunits"/>
    <property type="match status" value="1"/>
</dbReference>
<evidence type="ECO:0000313" key="2">
    <source>
        <dbReference type="EMBL" id="BDI29724.1"/>
    </source>
</evidence>
<reference evidence="2 3" key="1">
    <citation type="journal article" date="2019" name="Int. J. Syst. Evol. Microbiol.">
        <title>Capsulimonas corticalis gen. nov., sp. nov., an aerobic capsulated bacterium, of a novel bacterial order, Capsulimonadales ord. nov., of the class Armatimonadia of the phylum Armatimonadetes.</title>
        <authorList>
            <person name="Li J."/>
            <person name="Kudo C."/>
            <person name="Tonouchi A."/>
        </authorList>
    </citation>
    <scope>NUCLEOTIDE SEQUENCE [LARGE SCALE GENOMIC DNA]</scope>
    <source>
        <strain evidence="2 3">AX-7</strain>
    </source>
</reference>
<dbReference type="KEGG" id="ccot:CCAX7_17750"/>
<keyword evidence="3" id="KW-1185">Reference proteome</keyword>
<dbReference type="Proteomes" id="UP000287394">
    <property type="component" value="Chromosome"/>
</dbReference>
<dbReference type="OrthoDB" id="255848at2"/>
<sequence length="267" mass="29106">MANQRSGFTLIELLVVIAIISILAAILFPVFAQAREKARAIACLSNTKQLGLGVQMYVQDNDERLFFYANIDPTASRTGQAIPNTPAAKNAERWWNVLMPYVKSNNVFTCPSDPKPTMGADVNGNLVIPRSYIASRAAEALTLAQLADPVETIVLMDKWDHNSGGAVTDSWIEPFNGDFDYDNGPGADRTHMFKAGNRHQGRINCVMFDGHAKALTADDIQESKDLTGCNLIHDYPVVGVMTYNGVSTAAGEPNICDPANAPHFVYN</sequence>
<dbReference type="NCBIfam" id="TIGR02532">
    <property type="entry name" value="IV_pilin_GFxxxE"/>
    <property type="match status" value="1"/>
</dbReference>
<evidence type="ECO:0000256" key="1">
    <source>
        <dbReference type="ARBA" id="ARBA00022481"/>
    </source>
</evidence>
<evidence type="ECO:0000313" key="3">
    <source>
        <dbReference type="Proteomes" id="UP000287394"/>
    </source>
</evidence>
<dbReference type="InterPro" id="IPR000983">
    <property type="entry name" value="Bac_GSPG_pilin"/>
</dbReference>
<keyword evidence="1" id="KW-0488">Methylation</keyword>
<dbReference type="PANTHER" id="PTHR30093">
    <property type="entry name" value="GENERAL SECRETION PATHWAY PROTEIN G"/>
    <property type="match status" value="1"/>
</dbReference>
<dbReference type="RefSeq" id="WP_119324177.1">
    <property type="nucleotide sequence ID" value="NZ_AP025739.1"/>
</dbReference>